<dbReference type="RefSeq" id="WP_167227424.1">
    <property type="nucleotide sequence ID" value="NZ_JAAQPH010000015.1"/>
</dbReference>
<organism evidence="1 2">
    <name type="scientific">Pelagibius litoralis</name>
    <dbReference type="NCBI Taxonomy" id="374515"/>
    <lineage>
        <taxon>Bacteria</taxon>
        <taxon>Pseudomonadati</taxon>
        <taxon>Pseudomonadota</taxon>
        <taxon>Alphaproteobacteria</taxon>
        <taxon>Rhodospirillales</taxon>
        <taxon>Rhodovibrionaceae</taxon>
        <taxon>Pelagibius</taxon>
    </lineage>
</organism>
<dbReference type="Proteomes" id="UP000761264">
    <property type="component" value="Unassembled WGS sequence"/>
</dbReference>
<sequence length="161" mass="17688">MSYQQISVLDVPETHPVAAFAAFWTLASNGGSSLPWSAFDPAQHKDLLPWVLLLKRDSDADPALAQSWSYAICGTGCTELFGRDYQGKTFGQDLPKQALVERKAEIDQLIAGSGPLFSHAPLPCEGREFVQVFRAAFAFCDPAGMVDRLLFVVAREDERLP</sequence>
<gene>
    <name evidence="1" type="ORF">HBA54_18680</name>
</gene>
<dbReference type="EMBL" id="JAAQPH010000015">
    <property type="protein sequence ID" value="NIA70627.1"/>
    <property type="molecule type" value="Genomic_DNA"/>
</dbReference>
<reference evidence="1" key="1">
    <citation type="submission" date="2020-03" db="EMBL/GenBank/DDBJ databases">
        <title>Genome of Pelagibius litoralis DSM 21314T.</title>
        <authorList>
            <person name="Wang G."/>
        </authorList>
    </citation>
    <scope>NUCLEOTIDE SEQUENCE</scope>
    <source>
        <strain evidence="1">DSM 21314</strain>
    </source>
</reference>
<evidence type="ECO:0008006" key="3">
    <source>
        <dbReference type="Google" id="ProtNLM"/>
    </source>
</evidence>
<proteinExistence type="predicted"/>
<evidence type="ECO:0000313" key="2">
    <source>
        <dbReference type="Proteomes" id="UP000761264"/>
    </source>
</evidence>
<evidence type="ECO:0000313" key="1">
    <source>
        <dbReference type="EMBL" id="NIA70627.1"/>
    </source>
</evidence>
<name>A0A967F054_9PROT</name>
<protein>
    <recommendedName>
        <fullName evidence="3">PAS domain-containing protein</fullName>
    </recommendedName>
</protein>
<dbReference type="AlphaFoldDB" id="A0A967F054"/>
<comment type="caution">
    <text evidence="1">The sequence shown here is derived from an EMBL/GenBank/DDBJ whole genome shotgun (WGS) entry which is preliminary data.</text>
</comment>
<keyword evidence="2" id="KW-1185">Reference proteome</keyword>
<accession>A0A967F054</accession>